<proteinExistence type="predicted"/>
<organism evidence="1 2">
    <name type="scientific">Desulfitobacterium dichloroeliminans (strain LMG P-21439 / DCA1)</name>
    <dbReference type="NCBI Taxonomy" id="871963"/>
    <lineage>
        <taxon>Bacteria</taxon>
        <taxon>Bacillati</taxon>
        <taxon>Bacillota</taxon>
        <taxon>Clostridia</taxon>
        <taxon>Eubacteriales</taxon>
        <taxon>Desulfitobacteriaceae</taxon>
        <taxon>Desulfitobacterium</taxon>
    </lineage>
</organism>
<dbReference type="InterPro" id="IPR004027">
    <property type="entry name" value="SEC_C_motif"/>
</dbReference>
<name>L0F4Z3_DESDL</name>
<sequence>MHLFKNFKIYDDELCPCGSEKLYKYCCKERKDKSLISSKKPPEVQAMERMRKALFKCCLYPDKTKCAKHIKEAHALQNNKIISRLAVDGHVYMLDTKRPPLIIPIENEEPEIITLIDKVGVNHATTSTCFCDVHDDEVFAPIEKNALPFDINNEEHKFLYAYKAFIFEYYKELVLENVFRQNIKEKPSMLKSADAVRQYRNLLLKRKEMDQIKTFFDTALITQNYIGLKTRVVEIPEEIDFANFACVGFSYDLEGHKIKNIKNNIMDRVFLTIFPEENKSYIIMSYLEKDKNTYGNLAEQLKYKDIDLIKYFITLVLPLYSENIVLSPRLWEKWDEETQMAFTFYSNRSGSQFAVYNLAVKFGMQNIKNKKMNLPNGKRCKIDLFS</sequence>
<gene>
    <name evidence="1" type="ordered locus">Desdi_1401</name>
</gene>
<dbReference type="RefSeq" id="WP_015261900.1">
    <property type="nucleotide sequence ID" value="NC_019903.1"/>
</dbReference>
<dbReference type="HOGENOM" id="CLU_050219_1_0_9"/>
<keyword evidence="2" id="KW-1185">Reference proteome</keyword>
<accession>L0F4Z3</accession>
<dbReference type="KEGG" id="ddl:Desdi_1401"/>
<evidence type="ECO:0000313" key="1">
    <source>
        <dbReference type="EMBL" id="AGA68904.1"/>
    </source>
</evidence>
<dbReference type="Proteomes" id="UP000010797">
    <property type="component" value="Chromosome"/>
</dbReference>
<protein>
    <submittedName>
        <fullName evidence="1">SEC-C motif-containing protein</fullName>
    </submittedName>
</protein>
<dbReference type="STRING" id="871963.Desdi_1401"/>
<dbReference type="OrthoDB" id="583051at2"/>
<evidence type="ECO:0000313" key="2">
    <source>
        <dbReference type="Proteomes" id="UP000010797"/>
    </source>
</evidence>
<reference evidence="2" key="1">
    <citation type="submission" date="2012-02" db="EMBL/GenBank/DDBJ databases">
        <title>Complete sequence of Desulfitobacterium dichloroeliminans LMG P-21439.</title>
        <authorList>
            <person name="Lucas S."/>
            <person name="Han J."/>
            <person name="Lapidus A."/>
            <person name="Cheng J.-F."/>
            <person name="Goodwin L."/>
            <person name="Pitluck S."/>
            <person name="Peters L."/>
            <person name="Ovchinnikova G."/>
            <person name="Teshima H."/>
            <person name="Detter J.C."/>
            <person name="Han C."/>
            <person name="Tapia R."/>
            <person name="Land M."/>
            <person name="Hauser L."/>
            <person name="Kyrpides N."/>
            <person name="Ivanova N."/>
            <person name="Pagani I."/>
            <person name="Kruse T."/>
            <person name="de Vos W.M."/>
            <person name="Boon N."/>
            <person name="Smidt H."/>
            <person name="Woyke T."/>
        </authorList>
    </citation>
    <scope>NUCLEOTIDE SEQUENCE [LARGE SCALE GENOMIC DNA]</scope>
    <source>
        <strain evidence="2">LMG P-21439 / DCA1</strain>
    </source>
</reference>
<dbReference type="EMBL" id="CP003344">
    <property type="protein sequence ID" value="AGA68904.1"/>
    <property type="molecule type" value="Genomic_DNA"/>
</dbReference>
<dbReference type="AlphaFoldDB" id="L0F4Z3"/>
<dbReference type="eggNOG" id="COG3012">
    <property type="taxonomic scope" value="Bacteria"/>
</dbReference>
<dbReference type="Pfam" id="PF02810">
    <property type="entry name" value="SEC-C"/>
    <property type="match status" value="1"/>
</dbReference>